<reference evidence="2" key="1">
    <citation type="submission" date="2018-12" db="EMBL/GenBank/DDBJ databases">
        <title>Tengunoibacter tsumagoiensis gen. nov., sp. nov., Dictyobacter kobayashii sp. nov., D. alpinus sp. nov., and D. joshuensis sp. nov. and description of Dictyobacteraceae fam. nov. within the order Ktedonobacterales isolated from Tengu-no-mugimeshi.</title>
        <authorList>
            <person name="Wang C.M."/>
            <person name="Zheng Y."/>
            <person name="Sakai Y."/>
            <person name="Toyoda A."/>
            <person name="Minakuchi Y."/>
            <person name="Abe K."/>
            <person name="Yokota A."/>
            <person name="Yabe S."/>
        </authorList>
    </citation>
    <scope>NUCLEOTIDE SEQUENCE [LARGE SCALE GENOMIC DNA]</scope>
    <source>
        <strain evidence="2">S-27</strain>
    </source>
</reference>
<dbReference type="RefSeq" id="WP_126594792.1">
    <property type="nucleotide sequence ID" value="NZ_BIFQ01000001.1"/>
</dbReference>
<accession>A0A401Z9L7</accession>
<dbReference type="EMBL" id="BIFQ01000001">
    <property type="protein sequence ID" value="GCE03532.1"/>
    <property type="molecule type" value="Genomic_DNA"/>
</dbReference>
<protein>
    <submittedName>
        <fullName evidence="1">Uncharacterized protein</fullName>
    </submittedName>
</protein>
<organism evidence="1 2">
    <name type="scientific">Dictyobacter aurantiacus</name>
    <dbReference type="NCBI Taxonomy" id="1936993"/>
    <lineage>
        <taxon>Bacteria</taxon>
        <taxon>Bacillati</taxon>
        <taxon>Chloroflexota</taxon>
        <taxon>Ktedonobacteria</taxon>
        <taxon>Ktedonobacterales</taxon>
        <taxon>Dictyobacteraceae</taxon>
        <taxon>Dictyobacter</taxon>
    </lineage>
</organism>
<keyword evidence="2" id="KW-1185">Reference proteome</keyword>
<dbReference type="Proteomes" id="UP000287224">
    <property type="component" value="Unassembled WGS sequence"/>
</dbReference>
<evidence type="ECO:0000313" key="1">
    <source>
        <dbReference type="EMBL" id="GCE03532.1"/>
    </source>
</evidence>
<gene>
    <name evidence="1" type="ORF">KDAU_08610</name>
</gene>
<name>A0A401Z9L7_9CHLR</name>
<dbReference type="AlphaFoldDB" id="A0A401Z9L7"/>
<proteinExistence type="predicted"/>
<evidence type="ECO:0000313" key="2">
    <source>
        <dbReference type="Proteomes" id="UP000287224"/>
    </source>
</evidence>
<comment type="caution">
    <text evidence="1">The sequence shown here is derived from an EMBL/GenBank/DDBJ whole genome shotgun (WGS) entry which is preliminary data.</text>
</comment>
<sequence>MHRLIAPGKEALELTKDVSTTARWIRLDQGKYLLPLLSKWIFARVPPVVYGHDIPGFLALIIK</sequence>